<evidence type="ECO:0000313" key="2">
    <source>
        <dbReference type="Proteomes" id="UP000530038"/>
    </source>
</evidence>
<dbReference type="RefSeq" id="WP_181828286.1">
    <property type="nucleotide sequence ID" value="NZ_JACERI010000001.1"/>
</dbReference>
<dbReference type="Proteomes" id="UP000530038">
    <property type="component" value="Unassembled WGS sequence"/>
</dbReference>
<dbReference type="EMBL" id="JACERK010000001">
    <property type="protein sequence ID" value="MBA5230568.1"/>
    <property type="molecule type" value="Genomic_DNA"/>
</dbReference>
<dbReference type="PANTHER" id="PTHR36154:SF1">
    <property type="entry name" value="DNA-BINDING TRANSCRIPTIONAL ACTIVATOR ALPA"/>
    <property type="match status" value="1"/>
</dbReference>
<sequence>MNTQNRLIRFPEVMRKTGFGKAWLYRLISEERFPQPVKIGIRAVAFVEHEIDELIVVAIEKRKPLRKRKEIQ</sequence>
<dbReference type="InterPro" id="IPR052931">
    <property type="entry name" value="Prophage_regulatory_activator"/>
</dbReference>
<gene>
    <name evidence="1" type="ORF">H2Y56_00360</name>
</gene>
<dbReference type="PANTHER" id="PTHR36154">
    <property type="entry name" value="DNA-BINDING TRANSCRIPTIONAL ACTIVATOR ALPA"/>
    <property type="match status" value="1"/>
</dbReference>
<proteinExistence type="predicted"/>
<comment type="caution">
    <text evidence="1">The sequence shown here is derived from an EMBL/GenBank/DDBJ whole genome shotgun (WGS) entry which is preliminary data.</text>
</comment>
<reference evidence="1 2" key="1">
    <citation type="submission" date="2020-07" db="EMBL/GenBank/DDBJ databases">
        <title>Characterization of Pectobacterium aroidearum strains causing soft rot on Amorphophallus konjac.</title>
        <authorList>
            <person name="Xie H."/>
        </authorList>
    </citation>
    <scope>NUCLEOTIDE SEQUENCE [LARGE SCALE GENOMIC DNA]</scope>
    <source>
        <strain evidence="1 2">MY10</strain>
    </source>
</reference>
<name>A0ABR5Z7L1_9GAMM</name>
<dbReference type="Gene3D" id="1.10.238.160">
    <property type="match status" value="1"/>
</dbReference>
<organism evidence="1 2">
    <name type="scientific">Pectobacterium aroidearum</name>
    <dbReference type="NCBI Taxonomy" id="1201031"/>
    <lineage>
        <taxon>Bacteria</taxon>
        <taxon>Pseudomonadati</taxon>
        <taxon>Pseudomonadota</taxon>
        <taxon>Gammaproteobacteria</taxon>
        <taxon>Enterobacterales</taxon>
        <taxon>Pectobacteriaceae</taxon>
        <taxon>Pectobacterium</taxon>
    </lineage>
</organism>
<evidence type="ECO:0000313" key="1">
    <source>
        <dbReference type="EMBL" id="MBA5230568.1"/>
    </source>
</evidence>
<dbReference type="InterPro" id="IPR010260">
    <property type="entry name" value="AlpA"/>
</dbReference>
<protein>
    <submittedName>
        <fullName evidence="1">AlpA family transcriptional regulator</fullName>
    </submittedName>
</protein>
<dbReference type="Pfam" id="PF05930">
    <property type="entry name" value="Phage_AlpA"/>
    <property type="match status" value="1"/>
</dbReference>
<accession>A0ABR5Z7L1</accession>
<keyword evidence="2" id="KW-1185">Reference proteome</keyword>